<organism evidence="1 2">
    <name type="scientific">Kribbella ginsengisoli</name>
    <dbReference type="NCBI Taxonomy" id="363865"/>
    <lineage>
        <taxon>Bacteria</taxon>
        <taxon>Bacillati</taxon>
        <taxon>Actinomycetota</taxon>
        <taxon>Actinomycetes</taxon>
        <taxon>Propionibacteriales</taxon>
        <taxon>Kribbellaceae</taxon>
        <taxon>Kribbella</taxon>
    </lineage>
</organism>
<protein>
    <recommendedName>
        <fullName evidence="3">DUF2804 family protein</fullName>
    </recommendedName>
</protein>
<dbReference type="Proteomes" id="UP001501222">
    <property type="component" value="Unassembled WGS sequence"/>
</dbReference>
<keyword evidence="2" id="KW-1185">Reference proteome</keyword>
<evidence type="ECO:0008006" key="3">
    <source>
        <dbReference type="Google" id="ProtNLM"/>
    </source>
</evidence>
<accession>A0ABP6VN39</accession>
<proteinExistence type="predicted"/>
<sequence>MSSTESIRRITWLDKQRLEAADLADQHGREAFTRRLHTSIVHDAWGIALGFGVNAYSRRGELTVAPGLAYDRLGREVVSGRSIEMPPPEPSSDGVSHWFDLVMRWAGLEDLRAGREPADSAVYEEHPLLRWADAGPAQYQNGIATHPSRYGDGVRLGLDLPLARILINPDGGTDQLDLSTRRTAHGLARPHIAGGTIRQGVVDLDPGSDHRRWSLLVDTDEGGFTSADTTYLVALGAHPWGETSGFNSGDAGEVVSAREVLADQLPYGQGPFLEVWDRSRTRFRLTVRHGLPERHAFRASIRIDLNPVPVHWVGIEWSGRAAPGTSRIAGSVGGPQ</sequence>
<name>A0ABP6VN39_9ACTN</name>
<dbReference type="RefSeq" id="WP_344836012.1">
    <property type="nucleotide sequence ID" value="NZ_BAABAA010000001.1"/>
</dbReference>
<reference evidence="2" key="1">
    <citation type="journal article" date="2019" name="Int. J. Syst. Evol. Microbiol.">
        <title>The Global Catalogue of Microorganisms (GCM) 10K type strain sequencing project: providing services to taxonomists for standard genome sequencing and annotation.</title>
        <authorList>
            <consortium name="The Broad Institute Genomics Platform"/>
            <consortium name="The Broad Institute Genome Sequencing Center for Infectious Disease"/>
            <person name="Wu L."/>
            <person name="Ma J."/>
        </authorList>
    </citation>
    <scope>NUCLEOTIDE SEQUENCE [LARGE SCALE GENOMIC DNA]</scope>
    <source>
        <strain evidence="2">JCM 16928</strain>
    </source>
</reference>
<comment type="caution">
    <text evidence="1">The sequence shown here is derived from an EMBL/GenBank/DDBJ whole genome shotgun (WGS) entry which is preliminary data.</text>
</comment>
<evidence type="ECO:0000313" key="2">
    <source>
        <dbReference type="Proteomes" id="UP001501222"/>
    </source>
</evidence>
<evidence type="ECO:0000313" key="1">
    <source>
        <dbReference type="EMBL" id="GAA3537075.1"/>
    </source>
</evidence>
<gene>
    <name evidence="1" type="ORF">GCM10022235_00640</name>
</gene>
<dbReference type="EMBL" id="BAABAA010000001">
    <property type="protein sequence ID" value="GAA3537075.1"/>
    <property type="molecule type" value="Genomic_DNA"/>
</dbReference>